<evidence type="ECO:0000256" key="1">
    <source>
        <dbReference type="SAM" id="MobiDB-lite"/>
    </source>
</evidence>
<reference evidence="2 3" key="1">
    <citation type="submission" date="2017-08" db="EMBL/GenBank/DDBJ databases">
        <authorList>
            <person name="de Groot N.N."/>
        </authorList>
    </citation>
    <scope>NUCLEOTIDE SEQUENCE [LARGE SCALE GENOMIC DNA]</scope>
    <source>
        <strain evidence="2 3">PfR 37</strain>
    </source>
</reference>
<proteinExistence type="predicted"/>
<organism evidence="2 3">
    <name type="scientific">Pseudomonas fluorescens</name>
    <dbReference type="NCBI Taxonomy" id="294"/>
    <lineage>
        <taxon>Bacteria</taxon>
        <taxon>Pseudomonadati</taxon>
        <taxon>Pseudomonadota</taxon>
        <taxon>Gammaproteobacteria</taxon>
        <taxon>Pseudomonadales</taxon>
        <taxon>Pseudomonadaceae</taxon>
        <taxon>Pseudomonas</taxon>
    </lineage>
</organism>
<name>A0A2N1E4Q5_PSEFL</name>
<evidence type="ECO:0000313" key="2">
    <source>
        <dbReference type="EMBL" id="PKH19700.1"/>
    </source>
</evidence>
<protein>
    <submittedName>
        <fullName evidence="2">Uncharacterized protein</fullName>
    </submittedName>
</protein>
<dbReference type="AlphaFoldDB" id="A0A2N1E4Q5"/>
<sequence>MKILDGVSSAEVWPQELPPSPLQRSQNGIRRLCPDEKAATLLGKTISPETAFRMREMVTVDSRGMITKVHAKHLSSRNFTDIAGAITSPLTHRPQPADELIRTPKEVLLALTLAVAESALDAAVKTPIIENLKSSWLGNESSKEITHALIEQLQLELSSEPEKNQALIAQIETISTTLEKEFYITKRNDNYYGRLFDTAFSEYVIHHPSPESHTINEILTRTLLKDFNSYHPTTQHVLCEDIHRRMRADPPGWREQISESQKFLQNPEPQNFAAMLHSSDPHAIALTLSLAVKYMLAAPNLNPLTNVATQHYENVINDQRQLIKSLKNRNFRSDQYGLLLPHQSAPHQQTHLPGTLGIRPIDRYQPATLGITSHNRAALHAERSIGIGMSGSTNLLNHLFKKLAEDGQVFSMEHAKALTAAYLTFSGGHSLNEAYTVFSYDDKKDFTPLCFNQLASADHYNADAVNHAYQNVLEACKLLNTSRSG</sequence>
<dbReference type="RefSeq" id="WP_101220180.1">
    <property type="nucleotide sequence ID" value="NZ_KZ477998.1"/>
</dbReference>
<gene>
    <name evidence="2" type="ORF">CIB54_14980</name>
</gene>
<comment type="caution">
    <text evidence="2">The sequence shown here is derived from an EMBL/GenBank/DDBJ whole genome shotgun (WGS) entry which is preliminary data.</text>
</comment>
<dbReference type="EMBL" id="NVXX01000020">
    <property type="protein sequence ID" value="PKH19700.1"/>
    <property type="molecule type" value="Genomic_DNA"/>
</dbReference>
<accession>A0A2N1E4Q5</accession>
<feature type="region of interest" description="Disordered" evidence="1">
    <location>
        <begin position="1"/>
        <end position="27"/>
    </location>
</feature>
<dbReference type="Proteomes" id="UP000233564">
    <property type="component" value="Unassembled WGS sequence"/>
</dbReference>
<evidence type="ECO:0000313" key="3">
    <source>
        <dbReference type="Proteomes" id="UP000233564"/>
    </source>
</evidence>